<gene>
    <name evidence="15" type="ORF">NA56DRAFT_218458</name>
</gene>
<dbReference type="GO" id="GO:0048288">
    <property type="term" value="P:nuclear membrane fusion involved in karyogamy"/>
    <property type="evidence" value="ECO:0007669"/>
    <property type="project" value="InterPro"/>
</dbReference>
<comment type="subcellular location">
    <subcellularLocation>
        <location evidence="3">Endoplasmic reticulum membrane</location>
    </subcellularLocation>
    <subcellularLocation>
        <location evidence="2">Nucleus membrane</location>
    </subcellularLocation>
</comment>
<evidence type="ECO:0000256" key="2">
    <source>
        <dbReference type="ARBA" id="ARBA00004126"/>
    </source>
</evidence>
<dbReference type="InterPro" id="IPR007292">
    <property type="entry name" value="Nuclear_fusion_Kar5"/>
</dbReference>
<evidence type="ECO:0000256" key="8">
    <source>
        <dbReference type="ARBA" id="ARBA00022824"/>
    </source>
</evidence>
<evidence type="ECO:0000256" key="12">
    <source>
        <dbReference type="ARBA" id="ARBA00023242"/>
    </source>
</evidence>
<keyword evidence="5" id="KW-0415">Karyogamy</keyword>
<feature type="signal peptide" evidence="14">
    <location>
        <begin position="1"/>
        <end position="18"/>
    </location>
</feature>
<keyword evidence="13" id="KW-0175">Coiled coil</keyword>
<evidence type="ECO:0000256" key="4">
    <source>
        <dbReference type="ARBA" id="ARBA00010473"/>
    </source>
</evidence>
<evidence type="ECO:0000313" key="16">
    <source>
        <dbReference type="Proteomes" id="UP000235672"/>
    </source>
</evidence>
<evidence type="ECO:0008006" key="17">
    <source>
        <dbReference type="Google" id="ProtNLM"/>
    </source>
</evidence>
<keyword evidence="9" id="KW-1133">Transmembrane helix</keyword>
<dbReference type="EMBL" id="KZ613492">
    <property type="protein sequence ID" value="PMD18738.1"/>
    <property type="molecule type" value="Genomic_DNA"/>
</dbReference>
<evidence type="ECO:0000256" key="6">
    <source>
        <dbReference type="ARBA" id="ARBA00022692"/>
    </source>
</evidence>
<organism evidence="15 16">
    <name type="scientific">Hyaloscypha hepaticicola</name>
    <dbReference type="NCBI Taxonomy" id="2082293"/>
    <lineage>
        <taxon>Eukaryota</taxon>
        <taxon>Fungi</taxon>
        <taxon>Dikarya</taxon>
        <taxon>Ascomycota</taxon>
        <taxon>Pezizomycotina</taxon>
        <taxon>Leotiomycetes</taxon>
        <taxon>Helotiales</taxon>
        <taxon>Hyaloscyphaceae</taxon>
        <taxon>Hyaloscypha</taxon>
    </lineage>
</organism>
<comment type="function">
    <text evidence="1">Required for nuclear membrane fusion during karyogamy.</text>
</comment>
<dbReference type="GO" id="GO:0000742">
    <property type="term" value="P:karyogamy involved in conjugation with cellular fusion"/>
    <property type="evidence" value="ECO:0007669"/>
    <property type="project" value="InterPro"/>
</dbReference>
<evidence type="ECO:0000256" key="1">
    <source>
        <dbReference type="ARBA" id="ARBA00003389"/>
    </source>
</evidence>
<keyword evidence="11" id="KW-0325">Glycoprotein</keyword>
<dbReference type="GO" id="GO:0005789">
    <property type="term" value="C:endoplasmic reticulum membrane"/>
    <property type="evidence" value="ECO:0007669"/>
    <property type="project" value="UniProtKB-SubCell"/>
</dbReference>
<dbReference type="PANTHER" id="PTHR28012:SF1">
    <property type="entry name" value="NUCLEAR FUSION PROTEIN KAR5"/>
    <property type="match status" value="1"/>
</dbReference>
<keyword evidence="8" id="KW-0256">Endoplasmic reticulum</keyword>
<name>A0A2J6PXJ1_9HELO</name>
<feature type="chain" id="PRO_5014412863" description="Nuclear membrane fusion protein Kar5" evidence="14">
    <location>
        <begin position="19"/>
        <end position="526"/>
    </location>
</feature>
<keyword evidence="6" id="KW-0812">Transmembrane</keyword>
<evidence type="ECO:0000256" key="3">
    <source>
        <dbReference type="ARBA" id="ARBA00004586"/>
    </source>
</evidence>
<dbReference type="PANTHER" id="PTHR28012">
    <property type="entry name" value="NUCLEAR FUSION PROTEIN KAR5"/>
    <property type="match status" value="1"/>
</dbReference>
<dbReference type="AlphaFoldDB" id="A0A2J6PXJ1"/>
<evidence type="ECO:0000256" key="14">
    <source>
        <dbReference type="SAM" id="SignalP"/>
    </source>
</evidence>
<keyword evidence="16" id="KW-1185">Reference proteome</keyword>
<dbReference type="GO" id="GO:0031965">
    <property type="term" value="C:nuclear membrane"/>
    <property type="evidence" value="ECO:0007669"/>
    <property type="project" value="UniProtKB-SubCell"/>
</dbReference>
<evidence type="ECO:0000256" key="10">
    <source>
        <dbReference type="ARBA" id="ARBA00023136"/>
    </source>
</evidence>
<protein>
    <recommendedName>
        <fullName evidence="17">Nuclear membrane fusion protein Kar5</fullName>
    </recommendedName>
</protein>
<proteinExistence type="inferred from homology"/>
<reference evidence="15 16" key="1">
    <citation type="submission" date="2016-05" db="EMBL/GenBank/DDBJ databases">
        <title>A degradative enzymes factory behind the ericoid mycorrhizal symbiosis.</title>
        <authorList>
            <consortium name="DOE Joint Genome Institute"/>
            <person name="Martino E."/>
            <person name="Morin E."/>
            <person name="Grelet G."/>
            <person name="Kuo A."/>
            <person name="Kohler A."/>
            <person name="Daghino S."/>
            <person name="Barry K."/>
            <person name="Choi C."/>
            <person name="Cichocki N."/>
            <person name="Clum A."/>
            <person name="Copeland A."/>
            <person name="Hainaut M."/>
            <person name="Haridas S."/>
            <person name="Labutti K."/>
            <person name="Lindquist E."/>
            <person name="Lipzen A."/>
            <person name="Khouja H.-R."/>
            <person name="Murat C."/>
            <person name="Ohm R."/>
            <person name="Olson A."/>
            <person name="Spatafora J."/>
            <person name="Veneault-Fourrey C."/>
            <person name="Henrissat B."/>
            <person name="Grigoriev I."/>
            <person name="Martin F."/>
            <person name="Perotto S."/>
        </authorList>
    </citation>
    <scope>NUCLEOTIDE SEQUENCE [LARGE SCALE GENOMIC DNA]</scope>
    <source>
        <strain evidence="15 16">UAMH 7357</strain>
    </source>
</reference>
<evidence type="ECO:0000256" key="5">
    <source>
        <dbReference type="ARBA" id="ARBA00022459"/>
    </source>
</evidence>
<evidence type="ECO:0000256" key="11">
    <source>
        <dbReference type="ARBA" id="ARBA00023180"/>
    </source>
</evidence>
<keyword evidence="7 14" id="KW-0732">Signal</keyword>
<keyword evidence="10" id="KW-0472">Membrane</keyword>
<comment type="similarity">
    <text evidence="4">Belongs to the KAR5 family.</text>
</comment>
<dbReference type="Proteomes" id="UP000235672">
    <property type="component" value="Unassembled WGS sequence"/>
</dbReference>
<evidence type="ECO:0000256" key="7">
    <source>
        <dbReference type="ARBA" id="ARBA00022729"/>
    </source>
</evidence>
<evidence type="ECO:0000256" key="13">
    <source>
        <dbReference type="SAM" id="Coils"/>
    </source>
</evidence>
<accession>A0A2J6PXJ1</accession>
<dbReference type="OrthoDB" id="5311848at2759"/>
<feature type="coiled-coil region" evidence="13">
    <location>
        <begin position="209"/>
        <end position="236"/>
    </location>
</feature>
<keyword evidence="12" id="KW-0539">Nucleus</keyword>
<evidence type="ECO:0000256" key="9">
    <source>
        <dbReference type="ARBA" id="ARBA00022989"/>
    </source>
</evidence>
<sequence>MKISRLLQFAALWSHALGYNPFRSAPSEAVAAKDGPELSDVTFDFNPSELIDPKSRRPKIYTKAMIELKRLEEEPICHRMAAQLLINNCRGLEDIDEHNYDTKSNNLQRSHVESFACSLAVCDMERARSTIPEPCSPYASSSLLQAARHADSKLQVSPEQVGDCLNALDGNPNHWNTWLSYRDKALLFCRAARVDIDRDNSIHLHKQLAEILETFTNDLKADLDELNQKVAENGREAESYFVKMSSHVEDFRSKIQSSLELVSVKAETVTLSMKSVADTTGDAVHRMEKFISTFLQGHAQMADEQEKALQVSTNKVQSRMSNLADLIEEAHEGTMELKATLQLLVPVVVNLSSRQAALEDQSAMLFSNLVNASELLQTHVQKLAQAETAVSGIHENLDRAAEVVKTWSENLPNGGGWSNWVLRIGTPMAALILGNYGITPTLSMNAVLLVSGFVGGETMVQLRHWGLLRNLSWMWWQGSDFKTPYHPHMPQEQVNSTLALTTAEFDSISTSTIMDSNFETAHVHMA</sequence>
<evidence type="ECO:0000313" key="15">
    <source>
        <dbReference type="EMBL" id="PMD18738.1"/>
    </source>
</evidence>